<keyword evidence="2" id="KW-1185">Reference proteome</keyword>
<evidence type="ECO:0000313" key="2">
    <source>
        <dbReference type="Proteomes" id="UP000192758"/>
    </source>
</evidence>
<reference evidence="1 2" key="1">
    <citation type="journal article" date="2017" name="Environ. Microbiol.">
        <title>Decay of the glycolytic pathway and adaptation to intranuclear parasitism within Enterocytozoonidae microsporidia.</title>
        <authorList>
            <person name="Wiredu Boakye D."/>
            <person name="Jaroenlak P."/>
            <person name="Prachumwat A."/>
            <person name="Williams T.A."/>
            <person name="Bateman K.S."/>
            <person name="Itsathitphaisarn O."/>
            <person name="Sritunyalucksana K."/>
            <person name="Paszkiewicz K.H."/>
            <person name="Moore K.A."/>
            <person name="Stentiford G.D."/>
            <person name="Williams B.A."/>
        </authorList>
    </citation>
    <scope>NUCLEOTIDE SEQUENCE [LARGE SCALE GENOMIC DNA]</scope>
    <source>
        <strain evidence="1 2">TH1</strain>
    </source>
</reference>
<dbReference type="AlphaFoldDB" id="A0A1W0E338"/>
<organism evidence="1 2">
    <name type="scientific">Ecytonucleospora hepatopenaei</name>
    <dbReference type="NCBI Taxonomy" id="646526"/>
    <lineage>
        <taxon>Eukaryota</taxon>
        <taxon>Fungi</taxon>
        <taxon>Fungi incertae sedis</taxon>
        <taxon>Microsporidia</taxon>
        <taxon>Enterocytozoonidae</taxon>
        <taxon>Ecytonucleospora</taxon>
    </lineage>
</organism>
<evidence type="ECO:0000313" key="1">
    <source>
        <dbReference type="EMBL" id="OQS53647.1"/>
    </source>
</evidence>
<sequence>MRKITIFYIHVNFKLCVPVNFAIKSNTCFFILIVQFKRIDRAITISIKARKFTTTFTIFGKNMRKNTLLKFFHKGLKI</sequence>
<dbReference type="EMBL" id="MNPJ01000027">
    <property type="protein sequence ID" value="OQS53647.1"/>
    <property type="molecule type" value="Genomic_DNA"/>
</dbReference>
<gene>
    <name evidence="1" type="ORF">EHP00_1357</name>
</gene>
<name>A0A1W0E338_9MICR</name>
<comment type="caution">
    <text evidence="1">The sequence shown here is derived from an EMBL/GenBank/DDBJ whole genome shotgun (WGS) entry which is preliminary data.</text>
</comment>
<protein>
    <submittedName>
        <fullName evidence="1">Uncharacterized protein</fullName>
    </submittedName>
</protein>
<dbReference type="Proteomes" id="UP000192758">
    <property type="component" value="Unassembled WGS sequence"/>
</dbReference>
<proteinExistence type="predicted"/>
<dbReference type="VEuPathDB" id="MicrosporidiaDB:EHP00_1357"/>
<accession>A0A1W0E338</accession>